<dbReference type="STRING" id="1165094.RINTHH_15420"/>
<dbReference type="Gene3D" id="3.60.20.10">
    <property type="entry name" value="Glutamine Phosphoribosylpyrophosphate, subunit 1, domain 1"/>
    <property type="match status" value="1"/>
</dbReference>
<feature type="domain" description="Glutamine amidotransferase type-2" evidence="1">
    <location>
        <begin position="7"/>
        <end position="38"/>
    </location>
</feature>
<sequence>MDLQYIFSTNTIPKSSLAQTMHLLGHTGEISNLMSNIN</sequence>
<dbReference type="EMBL" id="CAIY01000054">
    <property type="protein sequence ID" value="CCH67697.1"/>
    <property type="molecule type" value="Genomic_DNA"/>
</dbReference>
<name>M1WZM3_9NOST</name>
<reference evidence="2 3" key="1">
    <citation type="submission" date="2012-05" db="EMBL/GenBank/DDBJ databases">
        <authorList>
            <person name="Hilton J."/>
        </authorList>
    </citation>
    <scope>NUCLEOTIDE SEQUENCE [LARGE SCALE GENOMIC DNA]</scope>
    <source>
        <strain evidence="2 3">HH01</strain>
    </source>
</reference>
<dbReference type="Proteomes" id="UP000053051">
    <property type="component" value="Unassembled WGS sequence"/>
</dbReference>
<dbReference type="SUPFAM" id="SSF56235">
    <property type="entry name" value="N-terminal nucleophile aminohydrolases (Ntn hydrolases)"/>
    <property type="match status" value="1"/>
</dbReference>
<proteinExistence type="predicted"/>
<organism evidence="2 3">
    <name type="scientific">Richelia intracellularis HH01</name>
    <dbReference type="NCBI Taxonomy" id="1165094"/>
    <lineage>
        <taxon>Bacteria</taxon>
        <taxon>Bacillati</taxon>
        <taxon>Cyanobacteriota</taxon>
        <taxon>Cyanophyceae</taxon>
        <taxon>Nostocales</taxon>
        <taxon>Nostocaceae</taxon>
        <taxon>Richelia</taxon>
    </lineage>
</organism>
<dbReference type="InterPro" id="IPR029055">
    <property type="entry name" value="Ntn_hydrolases_N"/>
</dbReference>
<dbReference type="InterPro" id="IPR017932">
    <property type="entry name" value="GATase_2_dom"/>
</dbReference>
<accession>M1WZM3</accession>
<evidence type="ECO:0000313" key="2">
    <source>
        <dbReference type="EMBL" id="CCH67697.1"/>
    </source>
</evidence>
<keyword evidence="3" id="KW-1185">Reference proteome</keyword>
<reference evidence="3" key="2">
    <citation type="submission" date="2016-01" db="EMBL/GenBank/DDBJ databases">
        <title>Diatom-associated endosymboitic cyanobacterium lacks core nitrogen metabolism enzymes.</title>
        <authorList>
            <person name="Hilton J.A."/>
            <person name="Foster R.A."/>
            <person name="Tripp H.J."/>
            <person name="Carter B.J."/>
            <person name="Zehr J.P."/>
            <person name="Villareal T.A."/>
        </authorList>
    </citation>
    <scope>NUCLEOTIDE SEQUENCE [LARGE SCALE GENOMIC DNA]</scope>
    <source>
        <strain evidence="3">HH01</strain>
    </source>
</reference>
<dbReference type="Pfam" id="PF00310">
    <property type="entry name" value="GATase_2"/>
    <property type="match status" value="1"/>
</dbReference>
<protein>
    <recommendedName>
        <fullName evidence="1">Glutamine amidotransferase type-2 domain-containing protein</fullName>
    </recommendedName>
</protein>
<dbReference type="OrthoDB" id="9758182at2"/>
<comment type="caution">
    <text evidence="2">The sequence shown here is derived from an EMBL/GenBank/DDBJ whole genome shotgun (WGS) entry which is preliminary data.</text>
</comment>
<gene>
    <name evidence="2" type="ORF">RINTHH_15420</name>
</gene>
<dbReference type="AlphaFoldDB" id="M1WZM3"/>
<evidence type="ECO:0000313" key="3">
    <source>
        <dbReference type="Proteomes" id="UP000053051"/>
    </source>
</evidence>
<evidence type="ECO:0000259" key="1">
    <source>
        <dbReference type="Pfam" id="PF00310"/>
    </source>
</evidence>